<evidence type="ECO:0000256" key="1">
    <source>
        <dbReference type="SAM" id="Coils"/>
    </source>
</evidence>
<dbReference type="EMBL" id="FQZB01000008">
    <property type="protein sequence ID" value="SHJ39982.1"/>
    <property type="molecule type" value="Genomic_DNA"/>
</dbReference>
<evidence type="ECO:0000313" key="2">
    <source>
        <dbReference type="EMBL" id="SHJ39982.1"/>
    </source>
</evidence>
<name>A0A1M6J054_9CLOT</name>
<dbReference type="OrthoDB" id="1933951at2"/>
<keyword evidence="3" id="KW-1185">Reference proteome</keyword>
<dbReference type="InterPro" id="IPR038228">
    <property type="entry name" value="Syd_sf"/>
</dbReference>
<proteinExistence type="predicted"/>
<accession>A0A1M6J054</accession>
<dbReference type="AlphaFoldDB" id="A0A1M6J054"/>
<dbReference type="Proteomes" id="UP000184310">
    <property type="component" value="Unassembled WGS sequence"/>
</dbReference>
<keyword evidence="1" id="KW-0175">Coiled coil</keyword>
<sequence length="189" mass="21969">MSIKEIIQEFVTNIDEVDKNLNNEIRELKDEINFLKVEENLGFSLHKELKEFFSSFYFCEIQGVILPNQIKSTDKWGNWFEFEEQNKKIIVTLEGIESKAVDIEDYIKNSFECWTGGYDFGRRISIGNIYGSRGEILLVFNNDNGKVEWIDCEWGCFGNLNEDPNGVLADSLYDLINLLNENIKNNTII</sequence>
<gene>
    <name evidence="2" type="ORF">SAMN02745163_01869</name>
</gene>
<dbReference type="Gene3D" id="3.40.1580.20">
    <property type="entry name" value="Syd protein"/>
    <property type="match status" value="1"/>
</dbReference>
<protein>
    <recommendedName>
        <fullName evidence="4">SMI1 / KNR4 family (SUKH-1)</fullName>
    </recommendedName>
</protein>
<evidence type="ECO:0008006" key="4">
    <source>
        <dbReference type="Google" id="ProtNLM"/>
    </source>
</evidence>
<evidence type="ECO:0000313" key="3">
    <source>
        <dbReference type="Proteomes" id="UP000184310"/>
    </source>
</evidence>
<feature type="coiled-coil region" evidence="1">
    <location>
        <begin position="7"/>
        <end position="38"/>
    </location>
</feature>
<reference evidence="2 3" key="1">
    <citation type="submission" date="2016-11" db="EMBL/GenBank/DDBJ databases">
        <authorList>
            <person name="Jaros S."/>
            <person name="Januszkiewicz K."/>
            <person name="Wedrychowicz H."/>
        </authorList>
    </citation>
    <scope>NUCLEOTIDE SEQUENCE [LARGE SCALE GENOMIC DNA]</scope>
    <source>
        <strain evidence="2 3">DSM 21758</strain>
    </source>
</reference>
<organism evidence="2 3">
    <name type="scientific">Clostridium cavendishii DSM 21758</name>
    <dbReference type="NCBI Taxonomy" id="1121302"/>
    <lineage>
        <taxon>Bacteria</taxon>
        <taxon>Bacillati</taxon>
        <taxon>Bacillota</taxon>
        <taxon>Clostridia</taxon>
        <taxon>Eubacteriales</taxon>
        <taxon>Clostridiaceae</taxon>
        <taxon>Clostridium</taxon>
    </lineage>
</organism>
<dbReference type="RefSeq" id="WP_072986409.1">
    <property type="nucleotide sequence ID" value="NZ_FQZB01000008.1"/>
</dbReference>